<dbReference type="CDD" id="cd11524">
    <property type="entry name" value="SYLF"/>
    <property type="match status" value="1"/>
</dbReference>
<name>A0A5E6MFP4_9BACT</name>
<dbReference type="GO" id="GO:0035091">
    <property type="term" value="F:phosphatidylinositol binding"/>
    <property type="evidence" value="ECO:0007669"/>
    <property type="project" value="TreeGrafter"/>
</dbReference>
<feature type="chain" id="PRO_5023143795" description="Ysc84 actin-binding domain-containing protein" evidence="1">
    <location>
        <begin position="28"/>
        <end position="224"/>
    </location>
</feature>
<dbReference type="Proteomes" id="UP000334923">
    <property type="component" value="Unassembled WGS sequence"/>
</dbReference>
<dbReference type="OrthoDB" id="188763at2"/>
<feature type="domain" description="Ysc84 actin-binding" evidence="2">
    <location>
        <begin position="101"/>
        <end position="220"/>
    </location>
</feature>
<sequence length="224" mass="24049">MKIRLLLSAWSLFLSIGCLWTAPRTFAAWNLQETVGEAAATIHQFKEEGKIPKSVFDKAKGIAFLKMTKGGLVISGEYGHGLVVQRLATGWSGPSAISSSAVGIGAQIGGSETTYVFVLNSESAIRHFSHGGKVQMVGEMSGVAGPESDHDVFLKPKRAVYVYRVTQGLFGGIAFSGSDLHEAADTNERYYHRAVTAREILSGKVAPPHRAKTLTNALNAPYPK</sequence>
<dbReference type="EMBL" id="CABFVA020000114">
    <property type="protein sequence ID" value="VVM07931.1"/>
    <property type="molecule type" value="Genomic_DNA"/>
</dbReference>
<accession>A0A5E6MFP4</accession>
<evidence type="ECO:0000259" key="2">
    <source>
        <dbReference type="Pfam" id="PF04366"/>
    </source>
</evidence>
<dbReference type="PANTHER" id="PTHR15629">
    <property type="entry name" value="SH3YL1 PROTEIN"/>
    <property type="match status" value="1"/>
</dbReference>
<evidence type="ECO:0000313" key="4">
    <source>
        <dbReference type="Proteomes" id="UP000334923"/>
    </source>
</evidence>
<dbReference type="Pfam" id="PF04366">
    <property type="entry name" value="Ysc84"/>
    <property type="match status" value="1"/>
</dbReference>
<evidence type="ECO:0000256" key="1">
    <source>
        <dbReference type="SAM" id="SignalP"/>
    </source>
</evidence>
<dbReference type="PANTHER" id="PTHR15629:SF2">
    <property type="entry name" value="SH3 DOMAIN-CONTAINING YSC84-LIKE PROTEIN 1"/>
    <property type="match status" value="1"/>
</dbReference>
<organism evidence="3 4">
    <name type="scientific">Methylacidimicrobium tartarophylax</name>
    <dbReference type="NCBI Taxonomy" id="1041768"/>
    <lineage>
        <taxon>Bacteria</taxon>
        <taxon>Pseudomonadati</taxon>
        <taxon>Verrucomicrobiota</taxon>
        <taxon>Methylacidimicrobium</taxon>
    </lineage>
</organism>
<reference evidence="3 4" key="1">
    <citation type="submission" date="2019-09" db="EMBL/GenBank/DDBJ databases">
        <authorList>
            <person name="Cremers G."/>
        </authorList>
    </citation>
    <scope>NUCLEOTIDE SEQUENCE [LARGE SCALE GENOMIC DNA]</scope>
    <source>
        <strain evidence="3">4A</strain>
    </source>
</reference>
<proteinExistence type="predicted"/>
<dbReference type="InterPro" id="IPR051702">
    <property type="entry name" value="SH3_domain_YSC84-like"/>
</dbReference>
<feature type="signal peptide" evidence="1">
    <location>
        <begin position="1"/>
        <end position="27"/>
    </location>
</feature>
<dbReference type="RefSeq" id="WP_142660844.1">
    <property type="nucleotide sequence ID" value="NZ_CABFVA020000114.1"/>
</dbReference>
<dbReference type="AlphaFoldDB" id="A0A5E6MFP4"/>
<protein>
    <recommendedName>
        <fullName evidence="2">Ysc84 actin-binding domain-containing protein</fullName>
    </recommendedName>
</protein>
<keyword evidence="1" id="KW-0732">Signal</keyword>
<gene>
    <name evidence="3" type="ORF">MAMT_02015</name>
</gene>
<dbReference type="PROSITE" id="PS51257">
    <property type="entry name" value="PROKAR_LIPOPROTEIN"/>
    <property type="match status" value="1"/>
</dbReference>
<keyword evidence="4" id="KW-1185">Reference proteome</keyword>
<dbReference type="InterPro" id="IPR007461">
    <property type="entry name" value="Ysc84_actin-binding"/>
</dbReference>
<evidence type="ECO:0000313" key="3">
    <source>
        <dbReference type="EMBL" id="VVM07931.1"/>
    </source>
</evidence>